<keyword evidence="8" id="KW-1185">Reference proteome</keyword>
<dbReference type="GO" id="GO:0016787">
    <property type="term" value="F:hydrolase activity"/>
    <property type="evidence" value="ECO:0007669"/>
    <property type="project" value="UniProtKB-KW"/>
</dbReference>
<evidence type="ECO:0000256" key="4">
    <source>
        <dbReference type="SAM" id="MobiDB-lite"/>
    </source>
</evidence>
<organism evidence="7 8">
    <name type="scientific">Streptosporangium fragile</name>
    <dbReference type="NCBI Taxonomy" id="46186"/>
    <lineage>
        <taxon>Bacteria</taxon>
        <taxon>Bacillati</taxon>
        <taxon>Actinomycetota</taxon>
        <taxon>Actinomycetes</taxon>
        <taxon>Streptosporangiales</taxon>
        <taxon>Streptosporangiaceae</taxon>
        <taxon>Streptosporangium</taxon>
    </lineage>
</organism>
<dbReference type="InterPro" id="IPR013595">
    <property type="entry name" value="Pept_S33_TAP-like_C"/>
</dbReference>
<dbReference type="InterPro" id="IPR029058">
    <property type="entry name" value="AB_hydrolase_fold"/>
</dbReference>
<evidence type="ECO:0000313" key="7">
    <source>
        <dbReference type="EMBL" id="GAA2904497.1"/>
    </source>
</evidence>
<sequence length="590" mass="62245">MTAARPRGSRRRAHDVGVAADQAASEPPHRQLQKSHTNFAKGVSVRLSLRSSLTLFIAAATVATVAAGAPTPAGARIGTQESAVAEAGGAAPIWGECPPVESGIPRDPRQQCATLRMPLDYRAPRGRSVEIAISRIGTAQPGSRRGILLSNPGGPGDSGLDLISQLAVVLPREVLDQYDLIGFDPRGVGHSTPVTCGLDPVKQFTLRLPYPAPDGDIERNIAFARDTAAACAEHSGDLLPFITTANTARDMDRIRAALGEPKLSYFGISYGTYLGAVYISMFPGRTDRIVLDSAVDPDLVWRDMLRTWSEAVAVRLPDLLAFAAERDAVYHLGTTPDEVRRTFNRLIAALDRQPVPVPGGPVIDGNALREITRRGLYFDGYFPLIAGVWQELVAGTSGSTVDAAVLTRLDRLGSAGRAGGGDTGTAEIPADNSTAALYAVICDDVAWPRSVALHARQVAADRRAWPVTAGMPSNLWPCAAWPTRPVEPPVTVTGTGPRNVLILQNTRDPSTSLANARGLRAALGRRAAMITVDQGGHGVFGLGSCADEAMSSFLATGALPGRDRFCPAPSPADAVARSTPLPYIPPAGPL</sequence>
<dbReference type="EMBL" id="BAAAVI010000079">
    <property type="protein sequence ID" value="GAA2904497.1"/>
    <property type="molecule type" value="Genomic_DNA"/>
</dbReference>
<comment type="caution">
    <text evidence="7">The sequence shown here is derived from an EMBL/GenBank/DDBJ whole genome shotgun (WGS) entry which is preliminary data.</text>
</comment>
<reference evidence="7 8" key="1">
    <citation type="journal article" date="2019" name="Int. J. Syst. Evol. Microbiol.">
        <title>The Global Catalogue of Microorganisms (GCM) 10K type strain sequencing project: providing services to taxonomists for standard genome sequencing and annotation.</title>
        <authorList>
            <consortium name="The Broad Institute Genomics Platform"/>
            <consortium name="The Broad Institute Genome Sequencing Center for Infectious Disease"/>
            <person name="Wu L."/>
            <person name="Ma J."/>
        </authorList>
    </citation>
    <scope>NUCLEOTIDE SEQUENCE [LARGE SCALE GENOMIC DNA]</scope>
    <source>
        <strain evidence="7 8">JCM 6242</strain>
    </source>
</reference>
<keyword evidence="2" id="KW-0732">Signal</keyword>
<evidence type="ECO:0000256" key="1">
    <source>
        <dbReference type="ARBA" id="ARBA00010088"/>
    </source>
</evidence>
<feature type="domain" description="Peptidase S33 tripeptidyl aminopeptidase-like C-terminal" evidence="6">
    <location>
        <begin position="474"/>
        <end position="566"/>
    </location>
</feature>
<name>A0ABN3W869_9ACTN</name>
<dbReference type="Pfam" id="PF08386">
    <property type="entry name" value="Abhydrolase_4"/>
    <property type="match status" value="1"/>
</dbReference>
<dbReference type="InterPro" id="IPR000073">
    <property type="entry name" value="AB_hydrolase_1"/>
</dbReference>
<evidence type="ECO:0000259" key="5">
    <source>
        <dbReference type="Pfam" id="PF00561"/>
    </source>
</evidence>
<dbReference type="PANTHER" id="PTHR43248:SF29">
    <property type="entry name" value="TRIPEPTIDYL AMINOPEPTIDASE"/>
    <property type="match status" value="1"/>
</dbReference>
<proteinExistence type="inferred from homology"/>
<evidence type="ECO:0000259" key="6">
    <source>
        <dbReference type="Pfam" id="PF08386"/>
    </source>
</evidence>
<evidence type="ECO:0000256" key="2">
    <source>
        <dbReference type="ARBA" id="ARBA00022729"/>
    </source>
</evidence>
<dbReference type="Proteomes" id="UP001500831">
    <property type="component" value="Unassembled WGS sequence"/>
</dbReference>
<evidence type="ECO:0000313" key="8">
    <source>
        <dbReference type="Proteomes" id="UP001500831"/>
    </source>
</evidence>
<dbReference type="InterPro" id="IPR051601">
    <property type="entry name" value="Serine_prot/Carboxylest_S33"/>
</dbReference>
<dbReference type="Gene3D" id="3.40.50.1820">
    <property type="entry name" value="alpha/beta hydrolase"/>
    <property type="match status" value="1"/>
</dbReference>
<feature type="domain" description="AB hydrolase-1" evidence="5">
    <location>
        <begin position="148"/>
        <end position="344"/>
    </location>
</feature>
<comment type="similarity">
    <text evidence="1">Belongs to the peptidase S33 family.</text>
</comment>
<dbReference type="Pfam" id="PF00561">
    <property type="entry name" value="Abhydrolase_1"/>
    <property type="match status" value="1"/>
</dbReference>
<dbReference type="SUPFAM" id="SSF53474">
    <property type="entry name" value="alpha/beta-Hydrolases"/>
    <property type="match status" value="1"/>
</dbReference>
<protein>
    <submittedName>
        <fullName evidence="7">Alpha/beta hydrolase</fullName>
    </submittedName>
</protein>
<gene>
    <name evidence="7" type="ORF">GCM10010517_70590</name>
</gene>
<keyword evidence="3 7" id="KW-0378">Hydrolase</keyword>
<evidence type="ECO:0000256" key="3">
    <source>
        <dbReference type="ARBA" id="ARBA00022801"/>
    </source>
</evidence>
<dbReference type="PANTHER" id="PTHR43248">
    <property type="entry name" value="2-SUCCINYL-6-HYDROXY-2,4-CYCLOHEXADIENE-1-CARBOXYLATE SYNTHASE"/>
    <property type="match status" value="1"/>
</dbReference>
<feature type="region of interest" description="Disordered" evidence="4">
    <location>
        <begin position="1"/>
        <end position="34"/>
    </location>
</feature>
<accession>A0ABN3W869</accession>